<sequence length="216" mass="24618">METEIELPNASLIIIMNVVYLRTGLFANQILFGGDIMELTIKELADELAVSKTAIRKHMDDKFRSTYTIKKGNKILIKDEGIELLKGQFKNQSASATRKSEKETGNKVSVKGNQDQSALLAEQLDDQRKQIEEKDKQIAELHQLLDQSQRLQLDVQNKLKQLENKSANPVQTKTIEAKTAEEQTDDHIPDNYQPTSANGTHYESTGHKKHWWQFGR</sequence>
<keyword evidence="1" id="KW-0175">Coiled coil</keyword>
<feature type="compositionally biased region" description="Polar residues" evidence="2">
    <location>
        <begin position="192"/>
        <end position="203"/>
    </location>
</feature>
<evidence type="ECO:0000313" key="3">
    <source>
        <dbReference type="EMBL" id="KRL17905.1"/>
    </source>
</evidence>
<reference evidence="3 4" key="1">
    <citation type="journal article" date="2015" name="Genome Announc.">
        <title>Expanding the biotechnology potential of lactobacilli through comparative genomics of 213 strains and associated genera.</title>
        <authorList>
            <person name="Sun Z."/>
            <person name="Harris H.M."/>
            <person name="McCann A."/>
            <person name="Guo C."/>
            <person name="Argimon S."/>
            <person name="Zhang W."/>
            <person name="Yang X."/>
            <person name="Jeffery I.B."/>
            <person name="Cooney J.C."/>
            <person name="Kagawa T.F."/>
            <person name="Liu W."/>
            <person name="Song Y."/>
            <person name="Salvetti E."/>
            <person name="Wrobel A."/>
            <person name="Rasinkangas P."/>
            <person name="Parkhill J."/>
            <person name="Rea M.C."/>
            <person name="O'Sullivan O."/>
            <person name="Ritari J."/>
            <person name="Douillard F.P."/>
            <person name="Paul Ross R."/>
            <person name="Yang R."/>
            <person name="Briner A.E."/>
            <person name="Felis G.E."/>
            <person name="de Vos W.M."/>
            <person name="Barrangou R."/>
            <person name="Klaenhammer T.R."/>
            <person name="Caufield P.W."/>
            <person name="Cui Y."/>
            <person name="Zhang H."/>
            <person name="O'Toole P.W."/>
        </authorList>
    </citation>
    <scope>NUCLEOTIDE SEQUENCE [LARGE SCALE GENOMIC DNA]</scope>
    <source>
        <strain evidence="3 4">DSM 19907</strain>
    </source>
</reference>
<evidence type="ECO:0008006" key="5">
    <source>
        <dbReference type="Google" id="ProtNLM"/>
    </source>
</evidence>
<evidence type="ECO:0000313" key="4">
    <source>
        <dbReference type="Proteomes" id="UP000051977"/>
    </source>
</evidence>
<comment type="caution">
    <text evidence="3">The sequence shown here is derived from an EMBL/GenBank/DDBJ whole genome shotgun (WGS) entry which is preliminary data.</text>
</comment>
<evidence type="ECO:0000256" key="2">
    <source>
        <dbReference type="SAM" id="MobiDB-lite"/>
    </source>
</evidence>
<protein>
    <recommendedName>
        <fullName evidence="5">Helix-turn-helix type 11 domain-containing protein</fullName>
    </recommendedName>
</protein>
<keyword evidence="4" id="KW-1185">Reference proteome</keyword>
<feature type="compositionally biased region" description="Basic residues" evidence="2">
    <location>
        <begin position="207"/>
        <end position="216"/>
    </location>
</feature>
<organism evidence="3 4">
    <name type="scientific">Lentilactobacillus rapi DSM 19907 = JCM 15042</name>
    <dbReference type="NCBI Taxonomy" id="1423795"/>
    <lineage>
        <taxon>Bacteria</taxon>
        <taxon>Bacillati</taxon>
        <taxon>Bacillota</taxon>
        <taxon>Bacilli</taxon>
        <taxon>Lactobacillales</taxon>
        <taxon>Lactobacillaceae</taxon>
        <taxon>Lentilactobacillus</taxon>
    </lineage>
</organism>
<proteinExistence type="predicted"/>
<feature type="region of interest" description="Disordered" evidence="2">
    <location>
        <begin position="93"/>
        <end position="116"/>
    </location>
</feature>
<feature type="compositionally biased region" description="Basic and acidic residues" evidence="2">
    <location>
        <begin position="178"/>
        <end position="189"/>
    </location>
</feature>
<gene>
    <name evidence="3" type="ORF">FD12_GL001285</name>
</gene>
<name>A0ABR5PFS7_9LACO</name>
<feature type="coiled-coil region" evidence="1">
    <location>
        <begin position="117"/>
        <end position="165"/>
    </location>
</feature>
<dbReference type="EMBL" id="AZEI01000016">
    <property type="protein sequence ID" value="KRL17905.1"/>
    <property type="molecule type" value="Genomic_DNA"/>
</dbReference>
<evidence type="ECO:0000256" key="1">
    <source>
        <dbReference type="SAM" id="Coils"/>
    </source>
</evidence>
<dbReference type="Proteomes" id="UP000051977">
    <property type="component" value="Unassembled WGS sequence"/>
</dbReference>
<feature type="region of interest" description="Disordered" evidence="2">
    <location>
        <begin position="178"/>
        <end position="216"/>
    </location>
</feature>
<accession>A0ABR5PFS7</accession>